<feature type="domain" description="DUF7933" evidence="4">
    <location>
        <begin position="218"/>
        <end position="340"/>
    </location>
</feature>
<dbReference type="Proteomes" id="UP001549320">
    <property type="component" value="Unassembled WGS sequence"/>
</dbReference>
<dbReference type="InterPro" id="IPR026442">
    <property type="entry name" value="IPTL_CTERM"/>
</dbReference>
<dbReference type="NCBIfam" id="TIGR04174">
    <property type="entry name" value="IPTL_CTERM"/>
    <property type="match status" value="1"/>
</dbReference>
<keyword evidence="6" id="KW-1185">Reference proteome</keyword>
<proteinExistence type="predicted"/>
<feature type="domain" description="DUF7933" evidence="4">
    <location>
        <begin position="707"/>
        <end position="838"/>
    </location>
</feature>
<dbReference type="RefSeq" id="WP_354443140.1">
    <property type="nucleotide sequence ID" value="NZ_JBEPSH010000004.1"/>
</dbReference>
<evidence type="ECO:0000313" key="6">
    <source>
        <dbReference type="Proteomes" id="UP001549320"/>
    </source>
</evidence>
<dbReference type="SUPFAM" id="SSF117074">
    <property type="entry name" value="Hypothetical protein PA1324"/>
    <property type="match status" value="1"/>
</dbReference>
<evidence type="ECO:0000313" key="5">
    <source>
        <dbReference type="EMBL" id="MET4577066.1"/>
    </source>
</evidence>
<keyword evidence="2" id="KW-1133">Transmembrane helix</keyword>
<feature type="region of interest" description="Disordered" evidence="1">
    <location>
        <begin position="1474"/>
        <end position="1493"/>
    </location>
</feature>
<dbReference type="Pfam" id="PF18203">
    <property type="entry name" value="IPTL-CTERM"/>
    <property type="match status" value="1"/>
</dbReference>
<evidence type="ECO:0008006" key="7">
    <source>
        <dbReference type="Google" id="ProtNLM"/>
    </source>
</evidence>
<dbReference type="Gene3D" id="2.60.40.10">
    <property type="entry name" value="Immunoglobulins"/>
    <property type="match status" value="1"/>
</dbReference>
<name>A0ABV2Q7Q8_9BURK</name>
<keyword evidence="2" id="KW-0472">Membrane</keyword>
<dbReference type="Pfam" id="PF25564">
    <property type="entry name" value="DUF7933"/>
    <property type="match status" value="4"/>
</dbReference>
<feature type="transmembrane region" description="Helical" evidence="2">
    <location>
        <begin position="1501"/>
        <end position="1526"/>
    </location>
</feature>
<feature type="domain" description="DUF7933" evidence="4">
    <location>
        <begin position="846"/>
        <end position="980"/>
    </location>
</feature>
<dbReference type="InterPro" id="IPR013783">
    <property type="entry name" value="Ig-like_fold"/>
</dbReference>
<comment type="caution">
    <text evidence="5">The sequence shown here is derived from an EMBL/GenBank/DDBJ whole genome shotgun (WGS) entry which is preliminary data.</text>
</comment>
<evidence type="ECO:0000256" key="1">
    <source>
        <dbReference type="SAM" id="MobiDB-lite"/>
    </source>
</evidence>
<keyword evidence="2" id="KW-0812">Transmembrane</keyword>
<reference evidence="5 6" key="1">
    <citation type="submission" date="2024-06" db="EMBL/GenBank/DDBJ databases">
        <title>Sorghum-associated microbial communities from plants grown in Nebraska, USA.</title>
        <authorList>
            <person name="Schachtman D."/>
        </authorList>
    </citation>
    <scope>NUCLEOTIDE SEQUENCE [LARGE SCALE GENOMIC DNA]</scope>
    <source>
        <strain evidence="5 6">2709</strain>
    </source>
</reference>
<accession>A0ABV2Q7Q8</accession>
<evidence type="ECO:0000259" key="4">
    <source>
        <dbReference type="Pfam" id="PF25564"/>
    </source>
</evidence>
<dbReference type="InterPro" id="IPR057693">
    <property type="entry name" value="DUF7933"/>
</dbReference>
<evidence type="ECO:0000259" key="3">
    <source>
        <dbReference type="Pfam" id="PF18203"/>
    </source>
</evidence>
<protein>
    <recommendedName>
        <fullName evidence="7">DUF11 domain-containing protein</fullName>
    </recommendedName>
</protein>
<organism evidence="5 6">
    <name type="scientific">Ottowia thiooxydans</name>
    <dbReference type="NCBI Taxonomy" id="219182"/>
    <lineage>
        <taxon>Bacteria</taxon>
        <taxon>Pseudomonadati</taxon>
        <taxon>Pseudomonadota</taxon>
        <taxon>Betaproteobacteria</taxon>
        <taxon>Burkholderiales</taxon>
        <taxon>Comamonadaceae</taxon>
        <taxon>Ottowia</taxon>
    </lineage>
</organism>
<gene>
    <name evidence="5" type="ORF">ABIE13_002177</name>
</gene>
<evidence type="ECO:0000256" key="2">
    <source>
        <dbReference type="SAM" id="Phobius"/>
    </source>
</evidence>
<dbReference type="EMBL" id="JBEPSH010000004">
    <property type="protein sequence ID" value="MET4577066.1"/>
    <property type="molecule type" value="Genomic_DNA"/>
</dbReference>
<sequence length="1533" mass="153809">MQHRLLSLPLPDWPDSTKLNAGTSVSGPRALAWSRWLRAGVLLASLVAASGASAQSFLANKKFSSSQAFANGSVTLTFDLFNSRAETLSAGLQDRLPDTSPAGQLWFSTADNASASGVLGCTTGTVTFSDFLDAPANTKAQTVTITGAAVPAQPAGLITPNCQVSLPVHVGSVGTDSNVTNSVAEGVASASNANSDVFLSDAFSASLLIRAPVNPLVTSKSFTPAVIPSGGASTLQITINNNTSPAAMANNVAFTDNLPSGVTATGIPAFSGCGAPTSATTSGATTVVMTGGTIAAGATCTITVPVTAIGSGPLLNTIPVGGVTATGYSNTVDANGTLNVRDTIKMTKVIQSPGNSNQWRTDTLPTPGNLYGAATTFTQGAASATVNQPVPVRVYFSNPSGTALTGGALTDALPNGIVAVGGIAGGTCAWPGTAPTIPVGATSVSFGGVNSFNVPAANLGTGVLGSCYVEFWVKATSTFTNNTNALSTSNINFTGINSNNIEASTSATMNATGVPGGGAGAVTVEKRFYQADGTNQTGNTPIRVEKGEAFWMRVAVRNTVYDSVYTNGSVVDTLPLGLKVATPLNVRLLQNPPTGNQSYPQGCGNQTAATHPTDGGVSVSTVGGQDVITYSGWTLHSGAGSNNQTVTNQGCFYAIQLVSDATLSPSGGDYINTISANTVTASAGAQAVTNPSGVSARVIVRSDLDASKSFNPSTIGAAGGARTRLTISFNNKNAAVPITNLAVTDNLPSDANFGTLTVASPPGLNNTCGGTVTAVPGQSSVSLTGGTVAVSGTCSIEVDVLHSGGNGNPGSIVNTITTNGVTNDQNQSNNEAITATLTKGSLGVSVNKVFAASQALGGRAVKLTLNFSATSASTVAQNLITLTDNLPAGMEVAPNANISTTCQKQNGDPADVQIPPARNSFTISGFRFSAYSNGAAPHNSCAMSLDVILTTTGNKTNTIPRGAIGTDMGSSNASPSSATLSALANTALQKQFNPKRVEVGSPSTMTLTLVNVNIEARNDFSLTDTLPSGMVVAAGASSHTCGNGALTAVQGSGSVSITGGDVAANASCTITVPVTVTVANAYVNGPSNFNASNFIDLSQARDELEGYASSLRGTVFVDPDLNGGTTGFVPAADTGLGGVAMDLLRNGTVIASAVTATTDLAAGATFTNTVNGAPVTCTVPAGGLAAGQYLFCNLPSGEDYSVRQTQPTGYTSTGNKAGTAGGTPEVLGGTTEVIDGITVRPEENESGYDFGEYEHEITNVSGRVYIETGANQIDDGNGVDPGMITTVAITCTGPGDVPGYSNSMTTGADGTYRFTGMLPGAECTITETQPVDYSNAYTQTGMTGEPGVLGPLNAGEYGQPGDSVIASLVVPAAGSPFNNFAEIRLADMSSTTVCTPLSGLPGTLVSCTVTCTNAGPNSAENAFCSVPNAPALPGAPVPVCGNSPQALLGAGESLSCSLNFALPNVPGEIPVRGVTGADNDTNGGGVPTDGNNPSSENVSALLIAPVPTVGALALVLMGMLLAGFAYRQQRRRG</sequence>
<feature type="domain" description="DUF7933" evidence="4">
    <location>
        <begin position="988"/>
        <end position="1104"/>
    </location>
</feature>
<feature type="domain" description="IPTL-CTERM protein sorting" evidence="3">
    <location>
        <begin position="1504"/>
        <end position="1531"/>
    </location>
</feature>